<comment type="caution">
    <text evidence="1">The sequence shown here is derived from an EMBL/GenBank/DDBJ whole genome shotgun (WGS) entry which is preliminary data.</text>
</comment>
<sequence length="98" mass="11319">MELEVNIPIWRKILLTPDEATELFGLSAQFFRVAGALTKNGQYDLPCCWIGSHLKINRPKLEKWLEDKSDGVTDFKTSYLLGKLENGINKRGRKRKIR</sequence>
<gene>
    <name evidence="1" type="ORF">LIY65_06440</name>
</gene>
<organism evidence="1 2">
    <name type="scientific">Megamonas funiformis</name>
    <dbReference type="NCBI Taxonomy" id="437897"/>
    <lineage>
        <taxon>Bacteria</taxon>
        <taxon>Bacillati</taxon>
        <taxon>Bacillota</taxon>
        <taxon>Negativicutes</taxon>
        <taxon>Selenomonadales</taxon>
        <taxon>Selenomonadaceae</taxon>
        <taxon>Megamonas</taxon>
    </lineage>
</organism>
<evidence type="ECO:0000313" key="2">
    <source>
        <dbReference type="Proteomes" id="UP001198190"/>
    </source>
</evidence>
<protein>
    <recommendedName>
        <fullName evidence="3">Helix-turn-helix domain-containing protein</fullName>
    </recommendedName>
</protein>
<name>A0AAW4U9M4_9FIRM</name>
<dbReference type="AlphaFoldDB" id="A0AAW4U9M4"/>
<dbReference type="RefSeq" id="WP_227152909.1">
    <property type="nucleotide sequence ID" value="NZ_JAJCGD010000014.1"/>
</dbReference>
<proteinExistence type="predicted"/>
<evidence type="ECO:0008006" key="3">
    <source>
        <dbReference type="Google" id="ProtNLM"/>
    </source>
</evidence>
<accession>A0AAW4U9M4</accession>
<reference evidence="1" key="1">
    <citation type="submission" date="2021-10" db="EMBL/GenBank/DDBJ databases">
        <title>Collection of gut derived symbiotic bacterial strains cultured from healthy donors.</title>
        <authorList>
            <person name="Lin H."/>
            <person name="Littmann E."/>
            <person name="Claire K."/>
            <person name="Pamer E."/>
        </authorList>
    </citation>
    <scope>NUCLEOTIDE SEQUENCE</scope>
    <source>
        <strain evidence="1">MSK.7.16</strain>
    </source>
</reference>
<dbReference type="Proteomes" id="UP001198190">
    <property type="component" value="Unassembled WGS sequence"/>
</dbReference>
<dbReference type="EMBL" id="JAJCGD010000014">
    <property type="protein sequence ID" value="MCB6828331.1"/>
    <property type="molecule type" value="Genomic_DNA"/>
</dbReference>
<evidence type="ECO:0000313" key="1">
    <source>
        <dbReference type="EMBL" id="MCB6828331.1"/>
    </source>
</evidence>